<accession>A0ABX1YRS9</accession>
<dbReference type="PANTHER" id="PTHR43280">
    <property type="entry name" value="ARAC-FAMILY TRANSCRIPTIONAL REGULATOR"/>
    <property type="match status" value="1"/>
</dbReference>
<dbReference type="Pfam" id="PF02311">
    <property type="entry name" value="AraC_binding"/>
    <property type="match status" value="1"/>
</dbReference>
<keyword evidence="6" id="KW-1185">Reference proteome</keyword>
<keyword evidence="2" id="KW-0238">DNA-binding</keyword>
<dbReference type="SUPFAM" id="SSF46689">
    <property type="entry name" value="Homeodomain-like"/>
    <property type="match status" value="2"/>
</dbReference>
<comment type="caution">
    <text evidence="5">The sequence shown here is derived from an EMBL/GenBank/DDBJ whole genome shotgun (WGS) entry which is preliminary data.</text>
</comment>
<keyword evidence="3" id="KW-0804">Transcription</keyword>
<dbReference type="PROSITE" id="PS01124">
    <property type="entry name" value="HTH_ARAC_FAMILY_2"/>
    <property type="match status" value="1"/>
</dbReference>
<dbReference type="Gene3D" id="2.60.120.10">
    <property type="entry name" value="Jelly Rolls"/>
    <property type="match status" value="1"/>
</dbReference>
<dbReference type="InterPro" id="IPR020449">
    <property type="entry name" value="Tscrpt_reg_AraC-type_HTH"/>
</dbReference>
<evidence type="ECO:0000313" key="6">
    <source>
        <dbReference type="Proteomes" id="UP000596857"/>
    </source>
</evidence>
<evidence type="ECO:0000256" key="1">
    <source>
        <dbReference type="ARBA" id="ARBA00023015"/>
    </source>
</evidence>
<dbReference type="InterPro" id="IPR037923">
    <property type="entry name" value="HTH-like"/>
</dbReference>
<evidence type="ECO:0000313" key="5">
    <source>
        <dbReference type="EMBL" id="NOU83792.1"/>
    </source>
</evidence>
<dbReference type="Pfam" id="PF12833">
    <property type="entry name" value="HTH_18"/>
    <property type="match status" value="1"/>
</dbReference>
<dbReference type="SUPFAM" id="SSF51215">
    <property type="entry name" value="Regulatory protein AraC"/>
    <property type="match status" value="1"/>
</dbReference>
<sequence length="295" mass="33922">MIDKGASLNMSRNDHPPEGMDPGLFMYKFKYIDGESLYFHAHRGIEILYIYSGCGEIMVENQTYPIEDHTLVLFQPYQLHRVMVPPAEGRSYIRTNLTFDPGFMDHYLSAFPILGQFFRNLWRGSLRQPVFNGMNDTRIPEVLKELHQCTEHAAAGQEENTGILILQLIRLFQTRLPGVLSEDNLLHSRGSSHVQRITEWLDEHYKEPFSLEALAASLHLSPYHISHVFKQYAGITLSEYLMQRRVREACILLANTSQSIGEIAVEVGNLSPSYFSQMFKKNKGISPEKYRNSIH</sequence>
<proteinExistence type="predicted"/>
<dbReference type="SMART" id="SM00342">
    <property type="entry name" value="HTH_ARAC"/>
    <property type="match status" value="1"/>
</dbReference>
<organism evidence="5 6">
    <name type="scientific">Paenibacillus phytohabitans</name>
    <dbReference type="NCBI Taxonomy" id="2654978"/>
    <lineage>
        <taxon>Bacteria</taxon>
        <taxon>Bacillati</taxon>
        <taxon>Bacillota</taxon>
        <taxon>Bacilli</taxon>
        <taxon>Bacillales</taxon>
        <taxon>Paenibacillaceae</taxon>
        <taxon>Paenibacillus</taxon>
    </lineage>
</organism>
<evidence type="ECO:0000259" key="4">
    <source>
        <dbReference type="PROSITE" id="PS01124"/>
    </source>
</evidence>
<protein>
    <submittedName>
        <fullName evidence="5">Helix-turn-helix domain-containing protein</fullName>
    </submittedName>
</protein>
<evidence type="ECO:0000256" key="2">
    <source>
        <dbReference type="ARBA" id="ARBA00023125"/>
    </source>
</evidence>
<feature type="domain" description="HTH araC/xylS-type" evidence="4">
    <location>
        <begin position="195"/>
        <end position="293"/>
    </location>
</feature>
<dbReference type="Gene3D" id="1.10.10.60">
    <property type="entry name" value="Homeodomain-like"/>
    <property type="match status" value="2"/>
</dbReference>
<dbReference type="PRINTS" id="PR00032">
    <property type="entry name" value="HTHARAC"/>
</dbReference>
<dbReference type="InterPro" id="IPR003313">
    <property type="entry name" value="AraC-bd"/>
</dbReference>
<reference evidence="5 6" key="1">
    <citation type="submission" date="2019-10" db="EMBL/GenBank/DDBJ databases">
        <title>Description of Paenibacillus terricola sp. nov.</title>
        <authorList>
            <person name="Carlier A."/>
            <person name="Qi S."/>
        </authorList>
    </citation>
    <scope>NUCLEOTIDE SEQUENCE [LARGE SCALE GENOMIC DNA]</scope>
    <source>
        <strain evidence="5 6">LMG 31459</strain>
    </source>
</reference>
<gene>
    <name evidence="5" type="ORF">GC101_33610</name>
</gene>
<name>A0ABX1YRS9_9BACL</name>
<dbReference type="EMBL" id="WHOB01000097">
    <property type="protein sequence ID" value="NOU83792.1"/>
    <property type="molecule type" value="Genomic_DNA"/>
</dbReference>
<dbReference type="InterPro" id="IPR009057">
    <property type="entry name" value="Homeodomain-like_sf"/>
</dbReference>
<dbReference type="PANTHER" id="PTHR43280:SF28">
    <property type="entry name" value="HTH-TYPE TRANSCRIPTIONAL ACTIVATOR RHAS"/>
    <property type="match status" value="1"/>
</dbReference>
<evidence type="ECO:0000256" key="3">
    <source>
        <dbReference type="ARBA" id="ARBA00023163"/>
    </source>
</evidence>
<keyword evidence="1" id="KW-0805">Transcription regulation</keyword>
<dbReference type="Proteomes" id="UP000596857">
    <property type="component" value="Unassembled WGS sequence"/>
</dbReference>
<dbReference type="InterPro" id="IPR018060">
    <property type="entry name" value="HTH_AraC"/>
</dbReference>
<dbReference type="InterPro" id="IPR014710">
    <property type="entry name" value="RmlC-like_jellyroll"/>
</dbReference>